<dbReference type="Pfam" id="PF15460">
    <property type="entry name" value="SAS4"/>
    <property type="match status" value="1"/>
</dbReference>
<dbReference type="PANTHER" id="PTHR38422:SF1">
    <property type="entry name" value="SOMETHING ABOUT SILENCING PROTEIN 4"/>
    <property type="match status" value="1"/>
</dbReference>
<dbReference type="GO" id="GO:0033255">
    <property type="term" value="C:SAS acetyltransferase complex"/>
    <property type="evidence" value="ECO:0007669"/>
    <property type="project" value="InterPro"/>
</dbReference>
<keyword evidence="4" id="KW-1185">Reference proteome</keyword>
<name>A0A1A0HCB6_9ASCO</name>
<accession>A0A1A0HCB6</accession>
<protein>
    <recommendedName>
        <fullName evidence="2">Something about silencing protein 4 domain-containing protein</fullName>
    </recommendedName>
</protein>
<dbReference type="AlphaFoldDB" id="A0A1A0HCB6"/>
<dbReference type="RefSeq" id="XP_018712145.1">
    <property type="nucleotide sequence ID" value="XM_018857399.1"/>
</dbReference>
<dbReference type="GO" id="GO:0004402">
    <property type="term" value="F:histone acetyltransferase activity"/>
    <property type="evidence" value="ECO:0007669"/>
    <property type="project" value="TreeGrafter"/>
</dbReference>
<dbReference type="InterPro" id="IPR038988">
    <property type="entry name" value="Sas4"/>
</dbReference>
<gene>
    <name evidence="3" type="ORF">METBIDRAFT_41438</name>
</gene>
<feature type="domain" description="Something about silencing protein 4" evidence="2">
    <location>
        <begin position="90"/>
        <end position="186"/>
    </location>
</feature>
<reference evidence="3 4" key="1">
    <citation type="submission" date="2016-05" db="EMBL/GenBank/DDBJ databases">
        <title>Comparative genomics of biotechnologically important yeasts.</title>
        <authorList>
            <consortium name="DOE Joint Genome Institute"/>
            <person name="Riley R."/>
            <person name="Haridas S."/>
            <person name="Wolfe K.H."/>
            <person name="Lopes M.R."/>
            <person name="Hittinger C.T."/>
            <person name="Goker M."/>
            <person name="Salamov A."/>
            <person name="Wisecaver J."/>
            <person name="Long T.M."/>
            <person name="Aerts A.L."/>
            <person name="Barry K."/>
            <person name="Choi C."/>
            <person name="Clum A."/>
            <person name="Coughlan A.Y."/>
            <person name="Deshpande S."/>
            <person name="Douglass A.P."/>
            <person name="Hanson S.J."/>
            <person name="Klenk H.-P."/>
            <person name="LaButti K."/>
            <person name="Lapidus A."/>
            <person name="Lindquist E."/>
            <person name="Lipzen A."/>
            <person name="Meier-kolthoff J.P."/>
            <person name="Ohm R.A."/>
            <person name="Otillar R.P."/>
            <person name="Pangilinan J."/>
            <person name="Peng Y."/>
            <person name="Rokas A."/>
            <person name="Rosa C.A."/>
            <person name="Scheuner C."/>
            <person name="Sibirny A.A."/>
            <person name="Slot J.C."/>
            <person name="Stielow J.B."/>
            <person name="Sun H."/>
            <person name="Kurtzman C.P."/>
            <person name="Blackwell M."/>
            <person name="Grigoriev I.V."/>
            <person name="Jeffries T.W."/>
        </authorList>
    </citation>
    <scope>NUCLEOTIDE SEQUENCE [LARGE SCALE GENOMIC DNA]</scope>
    <source>
        <strain evidence="3 4">NRRL YB-4993</strain>
    </source>
</reference>
<evidence type="ECO:0000256" key="1">
    <source>
        <dbReference type="SAM" id="MobiDB-lite"/>
    </source>
</evidence>
<dbReference type="GeneID" id="30030375"/>
<evidence type="ECO:0000313" key="4">
    <source>
        <dbReference type="Proteomes" id="UP000092555"/>
    </source>
</evidence>
<dbReference type="PANTHER" id="PTHR38422">
    <property type="entry name" value="SOMETHING ABOUT SILENCING PROTEIN 4"/>
    <property type="match status" value="1"/>
</dbReference>
<proteinExistence type="predicted"/>
<dbReference type="Proteomes" id="UP000092555">
    <property type="component" value="Unassembled WGS sequence"/>
</dbReference>
<evidence type="ECO:0000313" key="3">
    <source>
        <dbReference type="EMBL" id="OBA21635.1"/>
    </source>
</evidence>
<feature type="region of interest" description="Disordered" evidence="1">
    <location>
        <begin position="192"/>
        <end position="212"/>
    </location>
</feature>
<dbReference type="STRING" id="869754.A0A1A0HCB6"/>
<evidence type="ECO:0000259" key="2">
    <source>
        <dbReference type="Pfam" id="PF15460"/>
    </source>
</evidence>
<sequence length="265" mass="31180">MPAPNEKRRKLRLSDEQTKNTALLYNFDNLNRLLYGDGRICIDRDSPATGENQYKYFGEASWAFNKVVMPKLGVRQRQSELPRRRRRNHDPLEDHVYEIFHKRMKKDERSRTLTDRGRMYFEMDNVKSQLELLLQHDWNKHLPQLTVIKDRSDVDELLAKRQATIRELERTLAKFANWESRTASLAAEIKSYEGHPAQGKNFQDDDADDDDESILDKPLEQLAKQRQQSRLAKHGRPFSILLGNGHKIRYNPYLTPTVAIESYLE</sequence>
<comment type="caution">
    <text evidence="3">The sequence shown here is derived from an EMBL/GenBank/DDBJ whole genome shotgun (WGS) entry which is preliminary data.</text>
</comment>
<dbReference type="EMBL" id="LXTC01000003">
    <property type="protein sequence ID" value="OBA21635.1"/>
    <property type="molecule type" value="Genomic_DNA"/>
</dbReference>
<dbReference type="InterPro" id="IPR029184">
    <property type="entry name" value="Sas4_dom"/>
</dbReference>
<organism evidence="3 4">
    <name type="scientific">Metschnikowia bicuspidata var. bicuspidata NRRL YB-4993</name>
    <dbReference type="NCBI Taxonomy" id="869754"/>
    <lineage>
        <taxon>Eukaryota</taxon>
        <taxon>Fungi</taxon>
        <taxon>Dikarya</taxon>
        <taxon>Ascomycota</taxon>
        <taxon>Saccharomycotina</taxon>
        <taxon>Pichiomycetes</taxon>
        <taxon>Metschnikowiaceae</taxon>
        <taxon>Metschnikowia</taxon>
    </lineage>
</organism>
<dbReference type="OrthoDB" id="1938992at2759"/>